<evidence type="ECO:0000259" key="9">
    <source>
        <dbReference type="Pfam" id="PF19269"/>
    </source>
</evidence>
<keyword evidence="7" id="KW-0963">Cytoplasm</keyword>
<dbReference type="FunFam" id="3.40.50.620:FF:000045">
    <property type="entry name" value="Glutamate--tRNA ligase, mitochondrial"/>
    <property type="match status" value="1"/>
</dbReference>
<dbReference type="InterPro" id="IPR004527">
    <property type="entry name" value="Glu-tRNA-ligase_bac/mito"/>
</dbReference>
<dbReference type="PATRIC" id="fig|1704032.3.peg.1073"/>
<evidence type="ECO:0000256" key="3">
    <source>
        <dbReference type="ARBA" id="ARBA00022741"/>
    </source>
</evidence>
<name>A0A0S7XR45_9BACT</name>
<dbReference type="GO" id="GO:0004818">
    <property type="term" value="F:glutamate-tRNA ligase activity"/>
    <property type="evidence" value="ECO:0007669"/>
    <property type="project" value="UniProtKB-UniRule"/>
</dbReference>
<feature type="binding site" evidence="7">
    <location>
        <position position="138"/>
    </location>
    <ligand>
        <name>Zn(2+)</name>
        <dbReference type="ChEBI" id="CHEBI:29105"/>
    </ligand>
</feature>
<evidence type="ECO:0000256" key="4">
    <source>
        <dbReference type="ARBA" id="ARBA00022840"/>
    </source>
</evidence>
<dbReference type="Pfam" id="PF19269">
    <property type="entry name" value="Anticodon_2"/>
    <property type="match status" value="1"/>
</dbReference>
<feature type="binding site" evidence="7">
    <location>
        <position position="111"/>
    </location>
    <ligand>
        <name>Zn(2+)</name>
        <dbReference type="ChEBI" id="CHEBI:29105"/>
    </ligand>
</feature>
<dbReference type="GO" id="GO:0005829">
    <property type="term" value="C:cytosol"/>
    <property type="evidence" value="ECO:0007669"/>
    <property type="project" value="TreeGrafter"/>
</dbReference>
<dbReference type="GO" id="GO:0006424">
    <property type="term" value="P:glutamyl-tRNA aminoacylation"/>
    <property type="evidence" value="ECO:0007669"/>
    <property type="project" value="UniProtKB-UniRule"/>
</dbReference>
<dbReference type="InterPro" id="IPR020751">
    <property type="entry name" value="aa-tRNA-synth_I_codon-bd_sub2"/>
</dbReference>
<dbReference type="HAMAP" id="MF_00022">
    <property type="entry name" value="Glu_tRNA_synth_type1"/>
    <property type="match status" value="1"/>
</dbReference>
<proteinExistence type="inferred from homology"/>
<dbReference type="InterPro" id="IPR045462">
    <property type="entry name" value="aa-tRNA-synth_I_cd-bd"/>
</dbReference>
<dbReference type="Proteomes" id="UP000052020">
    <property type="component" value="Unassembled WGS sequence"/>
</dbReference>
<keyword evidence="7" id="KW-0479">Metal-binding</keyword>
<dbReference type="EMBL" id="LIZY01000012">
    <property type="protein sequence ID" value="KPJ64691.1"/>
    <property type="molecule type" value="Genomic_DNA"/>
</dbReference>
<evidence type="ECO:0000313" key="10">
    <source>
        <dbReference type="EMBL" id="KPJ64691.1"/>
    </source>
</evidence>
<gene>
    <name evidence="7" type="primary">gltX</name>
    <name evidence="10" type="ORF">AMK68_00930</name>
</gene>
<evidence type="ECO:0000259" key="8">
    <source>
        <dbReference type="Pfam" id="PF00749"/>
    </source>
</evidence>
<dbReference type="InterPro" id="IPR033910">
    <property type="entry name" value="GluRS_core"/>
</dbReference>
<dbReference type="Gene3D" id="1.10.10.350">
    <property type="match status" value="1"/>
</dbReference>
<comment type="caution">
    <text evidence="7">Lacks conserved residue(s) required for the propagation of feature annotation.</text>
</comment>
<comment type="catalytic activity">
    <reaction evidence="7">
        <text>tRNA(Glu) + L-glutamate + ATP = L-glutamyl-tRNA(Glu) + AMP + diphosphate</text>
        <dbReference type="Rhea" id="RHEA:23540"/>
        <dbReference type="Rhea" id="RHEA-COMP:9663"/>
        <dbReference type="Rhea" id="RHEA-COMP:9680"/>
        <dbReference type="ChEBI" id="CHEBI:29985"/>
        <dbReference type="ChEBI" id="CHEBI:30616"/>
        <dbReference type="ChEBI" id="CHEBI:33019"/>
        <dbReference type="ChEBI" id="CHEBI:78442"/>
        <dbReference type="ChEBI" id="CHEBI:78520"/>
        <dbReference type="ChEBI" id="CHEBI:456215"/>
        <dbReference type="EC" id="6.1.1.17"/>
    </reaction>
</comment>
<dbReference type="EC" id="6.1.1.17" evidence="7"/>
<keyword evidence="4 7" id="KW-0067">ATP-binding</keyword>
<dbReference type="NCBIfam" id="TIGR00464">
    <property type="entry name" value="gltX_bact"/>
    <property type="match status" value="1"/>
</dbReference>
<comment type="subunit">
    <text evidence="7">Monomer.</text>
</comment>
<evidence type="ECO:0000313" key="11">
    <source>
        <dbReference type="Proteomes" id="UP000052020"/>
    </source>
</evidence>
<reference evidence="10 11" key="1">
    <citation type="journal article" date="2015" name="Microbiome">
        <title>Genomic resolution of linkages in carbon, nitrogen, and sulfur cycling among widespread estuary sediment bacteria.</title>
        <authorList>
            <person name="Baker B.J."/>
            <person name="Lazar C.S."/>
            <person name="Teske A.P."/>
            <person name="Dick G.J."/>
        </authorList>
    </citation>
    <scope>NUCLEOTIDE SEQUENCE [LARGE SCALE GENOMIC DNA]</scope>
    <source>
        <strain evidence="10">DG_56</strain>
    </source>
</reference>
<keyword evidence="3 7" id="KW-0547">Nucleotide-binding</keyword>
<dbReference type="PRINTS" id="PR00987">
    <property type="entry name" value="TRNASYNTHGLU"/>
</dbReference>
<comment type="subcellular location">
    <subcellularLocation>
        <location evidence="7">Cytoplasm</location>
    </subcellularLocation>
</comment>
<feature type="binding site" evidence="7">
    <location>
        <position position="258"/>
    </location>
    <ligand>
        <name>ATP</name>
        <dbReference type="ChEBI" id="CHEBI:30616"/>
    </ligand>
</feature>
<dbReference type="Pfam" id="PF00749">
    <property type="entry name" value="tRNA-synt_1c"/>
    <property type="match status" value="1"/>
</dbReference>
<dbReference type="GO" id="GO:0000049">
    <property type="term" value="F:tRNA binding"/>
    <property type="evidence" value="ECO:0007669"/>
    <property type="project" value="InterPro"/>
</dbReference>
<comment type="similarity">
    <text evidence="1 7">Belongs to the class-I aminoacyl-tRNA synthetase family. Glutamate--tRNA ligase type 1 subfamily.</text>
</comment>
<feature type="short sequence motif" description="'KMSKS' region" evidence="7">
    <location>
        <begin position="255"/>
        <end position="259"/>
    </location>
</feature>
<dbReference type="Gene3D" id="3.40.50.620">
    <property type="entry name" value="HUPs"/>
    <property type="match status" value="1"/>
</dbReference>
<feature type="binding site" evidence="7">
    <location>
        <position position="140"/>
    </location>
    <ligand>
        <name>Zn(2+)</name>
        <dbReference type="ChEBI" id="CHEBI:29105"/>
    </ligand>
</feature>
<organism evidence="10 11">
    <name type="scientific">candidate division KD3-62 bacterium DG_56</name>
    <dbReference type="NCBI Taxonomy" id="1704032"/>
    <lineage>
        <taxon>Bacteria</taxon>
        <taxon>candidate division KD3-62</taxon>
    </lineage>
</organism>
<dbReference type="InterPro" id="IPR008925">
    <property type="entry name" value="aa_tRNA-synth_I_cd-bd_sf"/>
</dbReference>
<dbReference type="SUPFAM" id="SSF48163">
    <property type="entry name" value="An anticodon-binding domain of class I aminoacyl-tRNA synthetases"/>
    <property type="match status" value="1"/>
</dbReference>
<dbReference type="InterPro" id="IPR014729">
    <property type="entry name" value="Rossmann-like_a/b/a_fold"/>
</dbReference>
<evidence type="ECO:0000256" key="1">
    <source>
        <dbReference type="ARBA" id="ARBA00007894"/>
    </source>
</evidence>
<comment type="caution">
    <text evidence="10">The sequence shown here is derived from an EMBL/GenBank/DDBJ whole genome shotgun (WGS) entry which is preliminary data.</text>
</comment>
<dbReference type="PANTHER" id="PTHR43311">
    <property type="entry name" value="GLUTAMATE--TRNA LIGASE"/>
    <property type="match status" value="1"/>
</dbReference>
<evidence type="ECO:0000256" key="2">
    <source>
        <dbReference type="ARBA" id="ARBA00022598"/>
    </source>
</evidence>
<dbReference type="AlphaFoldDB" id="A0A0S7XR45"/>
<dbReference type="GO" id="GO:0008270">
    <property type="term" value="F:zinc ion binding"/>
    <property type="evidence" value="ECO:0007669"/>
    <property type="project" value="UniProtKB-UniRule"/>
</dbReference>
<feature type="binding site" evidence="7">
    <location>
        <position position="113"/>
    </location>
    <ligand>
        <name>Zn(2+)</name>
        <dbReference type="ChEBI" id="CHEBI:29105"/>
    </ligand>
</feature>
<comment type="cofactor">
    <cofactor evidence="7">
        <name>Zn(2+)</name>
        <dbReference type="ChEBI" id="CHEBI:29105"/>
    </cofactor>
    <text evidence="7">Binds 1 zinc ion per subunit.</text>
</comment>
<evidence type="ECO:0000256" key="6">
    <source>
        <dbReference type="ARBA" id="ARBA00023146"/>
    </source>
</evidence>
<accession>A0A0S7XR45</accession>
<keyword evidence="2 7" id="KW-0436">Ligase</keyword>
<dbReference type="InterPro" id="IPR020058">
    <property type="entry name" value="Glu/Gln-tRNA-synth_Ib_cat-dom"/>
</dbReference>
<comment type="function">
    <text evidence="7">Catalyzes the attachment of glutamate to tRNA(Glu) in a two-step reaction: glutamate is first activated by ATP to form Glu-AMP and then transferred to the acceptor end of tRNA(Glu).</text>
</comment>
<dbReference type="CDD" id="cd00808">
    <property type="entry name" value="GluRS_core"/>
    <property type="match status" value="1"/>
</dbReference>
<protein>
    <recommendedName>
        <fullName evidence="7">Glutamate--tRNA ligase</fullName>
        <ecNumber evidence="7">6.1.1.17</ecNumber>
    </recommendedName>
    <alternativeName>
        <fullName evidence="7">Glutamyl-tRNA synthetase</fullName>
        <shortName evidence="7">GluRS</shortName>
    </alternativeName>
</protein>
<feature type="domain" description="Aminoacyl-tRNA synthetase class I anticodon-binding" evidence="9">
    <location>
        <begin position="337"/>
        <end position="491"/>
    </location>
</feature>
<sequence>MGQGVSRPRVRMAPAPTGMFHVGSARTALFNWLFARHHQGVFVLRIEDTDPQRSTPEAVDVILDGMHWLGLSWDEGPQVGGDHGPYFQSQRKDIFAEHADRLLEMGRAYRCYCTPQELEARREEMRRRGVEFKYDRRCRDLTDAERARLAGEGRPWALRFVMPEGAIYAWEDAVVGRVEFRSDDLDDFVLVKSDGYPAYNFGCVIDDHLMAISHVIRGADMLSNTPRQIALYQAFEWSLPVFAHVPIILGPDRAKLSKRHGALSVLAYRDQGYLPEAMVNFLALLGWSPGDDREILSVPELIEAFSVEGIGKSPAVFDVEKLTWMNGHYLRQCPIERLTDLVLPYLRSAGLLGVGPRYEQETYVEQTYVQPVIALRQEKAKTLAEFPTLLDFFFREDIAYEPEAVAKWLAKPNAAETLARLEMAVSGLGEAPTAEEFEAIIRGLAEQLGVGAGKVIHPTRVAVTGRTKGPSLFETLHLLRRDRVVARLRHAREIAEQQVSGEQ</sequence>
<keyword evidence="6 7" id="KW-0030">Aminoacyl-tRNA synthetase</keyword>
<dbReference type="GO" id="GO:0005524">
    <property type="term" value="F:ATP binding"/>
    <property type="evidence" value="ECO:0007669"/>
    <property type="project" value="UniProtKB-UniRule"/>
</dbReference>
<evidence type="ECO:0000256" key="7">
    <source>
        <dbReference type="HAMAP-Rule" id="MF_00022"/>
    </source>
</evidence>
<dbReference type="PANTHER" id="PTHR43311:SF2">
    <property type="entry name" value="GLUTAMATE--TRNA LIGASE, MITOCHONDRIAL-RELATED"/>
    <property type="match status" value="1"/>
</dbReference>
<evidence type="ECO:0000256" key="5">
    <source>
        <dbReference type="ARBA" id="ARBA00022917"/>
    </source>
</evidence>
<keyword evidence="5 7" id="KW-0648">Protein biosynthesis</keyword>
<keyword evidence="7" id="KW-0862">Zinc</keyword>
<dbReference type="InterPro" id="IPR000924">
    <property type="entry name" value="Glu/Gln-tRNA-synth"/>
</dbReference>
<dbReference type="SUPFAM" id="SSF52374">
    <property type="entry name" value="Nucleotidylyl transferase"/>
    <property type="match status" value="1"/>
</dbReference>
<dbReference type="InterPro" id="IPR049940">
    <property type="entry name" value="GluQ/Sye"/>
</dbReference>
<feature type="domain" description="Glutamyl/glutaminyl-tRNA synthetase class Ib catalytic" evidence="8">
    <location>
        <begin position="9"/>
        <end position="324"/>
    </location>
</feature>